<dbReference type="InterPro" id="IPR013785">
    <property type="entry name" value="Aldolase_TIM"/>
</dbReference>
<accession>A0ABW8TFB3</accession>
<reference evidence="3 4" key="1">
    <citation type="submission" date="2024-11" db="EMBL/GenBank/DDBJ databases">
        <authorList>
            <person name="Heng Y.C."/>
            <person name="Lim A.C.H."/>
            <person name="Lee J.K.Y."/>
            <person name="Kittelmann S."/>
        </authorList>
    </citation>
    <scope>NUCLEOTIDE SEQUENCE [LARGE SCALE GENOMIC DNA]</scope>
    <source>
        <strain evidence="3 4">WILCCON 0114</strain>
    </source>
</reference>
<dbReference type="RefSeq" id="WP_406787783.1">
    <property type="nucleotide sequence ID" value="NZ_JBJIAA010000009.1"/>
</dbReference>
<sequence length="266" mass="30464">MKVNIIDTTLNYSNEEFMNLDSYKRIEAVKFISGMGVSQLEIKFNLNDKDLRKEIIQITNLDLKSKISVYSRLDIENVRRSIDIGTDVIHISVPLYKNEDDKNRIKENIKRCINCCIEESECEVTVGIEDASRADINFIIELSKIVLYEGARRIRYCDGVGILYPKRILHQIKTIKEAVDMPIEISAKDEYGMGIVNSIGAIKAGAEYMVSSMFGKGRKIDNCNYFKFIKSVYESTENIIFTNKFKNMHELDECEIALKKVIGEAV</sequence>
<dbReference type="Proteomes" id="UP001623592">
    <property type="component" value="Unassembled WGS sequence"/>
</dbReference>
<dbReference type="Pfam" id="PF00682">
    <property type="entry name" value="HMGL-like"/>
    <property type="match status" value="1"/>
</dbReference>
<dbReference type="InterPro" id="IPR000891">
    <property type="entry name" value="PYR_CT"/>
</dbReference>
<dbReference type="Gene3D" id="3.20.20.70">
    <property type="entry name" value="Aldolase class I"/>
    <property type="match status" value="1"/>
</dbReference>
<name>A0ABW8TFB3_9CLOT</name>
<dbReference type="EMBL" id="JBJIAA010000009">
    <property type="protein sequence ID" value="MFL0251127.1"/>
    <property type="molecule type" value="Genomic_DNA"/>
</dbReference>
<keyword evidence="1" id="KW-0808">Transferase</keyword>
<feature type="domain" description="Pyruvate carboxyltransferase" evidence="2">
    <location>
        <begin position="3"/>
        <end position="249"/>
    </location>
</feature>
<dbReference type="SUPFAM" id="SSF51569">
    <property type="entry name" value="Aldolase"/>
    <property type="match status" value="1"/>
</dbReference>
<evidence type="ECO:0000259" key="2">
    <source>
        <dbReference type="PROSITE" id="PS50991"/>
    </source>
</evidence>
<evidence type="ECO:0000313" key="3">
    <source>
        <dbReference type="EMBL" id="MFL0251127.1"/>
    </source>
</evidence>
<dbReference type="PANTHER" id="PTHR42880:SF1">
    <property type="entry name" value="ISOPROPYLMALATE_HOMOCITRATE_CITRAMALATE SYNTHASE FAMILY PROTEIN"/>
    <property type="match status" value="1"/>
</dbReference>
<keyword evidence="4" id="KW-1185">Reference proteome</keyword>
<gene>
    <name evidence="3" type="ORF">ACJDT4_11890</name>
</gene>
<dbReference type="PANTHER" id="PTHR42880">
    <property type="entry name" value="HOMOCITRATE SYNTHASE"/>
    <property type="match status" value="1"/>
</dbReference>
<proteinExistence type="predicted"/>
<evidence type="ECO:0000256" key="1">
    <source>
        <dbReference type="ARBA" id="ARBA00022679"/>
    </source>
</evidence>
<dbReference type="PROSITE" id="PS50991">
    <property type="entry name" value="PYR_CT"/>
    <property type="match status" value="1"/>
</dbReference>
<evidence type="ECO:0000313" key="4">
    <source>
        <dbReference type="Proteomes" id="UP001623592"/>
    </source>
</evidence>
<comment type="caution">
    <text evidence="3">The sequence shown here is derived from an EMBL/GenBank/DDBJ whole genome shotgun (WGS) entry which is preliminary data.</text>
</comment>
<organism evidence="3 4">
    <name type="scientific">Clostridium neuense</name>
    <dbReference type="NCBI Taxonomy" id="1728934"/>
    <lineage>
        <taxon>Bacteria</taxon>
        <taxon>Bacillati</taxon>
        <taxon>Bacillota</taxon>
        <taxon>Clostridia</taxon>
        <taxon>Eubacteriales</taxon>
        <taxon>Clostridiaceae</taxon>
        <taxon>Clostridium</taxon>
    </lineage>
</organism>
<protein>
    <recommendedName>
        <fullName evidence="2">Pyruvate carboxyltransferase domain-containing protein</fullName>
    </recommendedName>
</protein>